<dbReference type="AlphaFoldDB" id="A0A8J2Q2A2"/>
<reference evidence="2" key="1">
    <citation type="submission" date="2021-06" db="EMBL/GenBank/DDBJ databases">
        <authorList>
            <person name="Hodson N. C."/>
            <person name="Mongue J. A."/>
            <person name="Jaron S. K."/>
        </authorList>
    </citation>
    <scope>NUCLEOTIDE SEQUENCE</scope>
</reference>
<protein>
    <submittedName>
        <fullName evidence="2">Uncharacterized protein</fullName>
    </submittedName>
</protein>
<proteinExistence type="predicted"/>
<dbReference type="Proteomes" id="UP000708208">
    <property type="component" value="Unassembled WGS sequence"/>
</dbReference>
<evidence type="ECO:0000256" key="1">
    <source>
        <dbReference type="SAM" id="MobiDB-lite"/>
    </source>
</evidence>
<keyword evidence="3" id="KW-1185">Reference proteome</keyword>
<gene>
    <name evidence="2" type="ORF">AFUS01_LOCUS40458</name>
</gene>
<feature type="region of interest" description="Disordered" evidence="1">
    <location>
        <begin position="20"/>
        <end position="114"/>
    </location>
</feature>
<accession>A0A8J2Q2A2</accession>
<organism evidence="2 3">
    <name type="scientific">Allacma fusca</name>
    <dbReference type="NCBI Taxonomy" id="39272"/>
    <lineage>
        <taxon>Eukaryota</taxon>
        <taxon>Metazoa</taxon>
        <taxon>Ecdysozoa</taxon>
        <taxon>Arthropoda</taxon>
        <taxon>Hexapoda</taxon>
        <taxon>Collembola</taxon>
        <taxon>Symphypleona</taxon>
        <taxon>Sminthuridae</taxon>
        <taxon>Allacma</taxon>
    </lineage>
</organism>
<name>A0A8J2Q2A2_9HEXA</name>
<evidence type="ECO:0000313" key="2">
    <source>
        <dbReference type="EMBL" id="CAG7830671.1"/>
    </source>
</evidence>
<feature type="compositionally biased region" description="Polar residues" evidence="1">
    <location>
        <begin position="69"/>
        <end position="88"/>
    </location>
</feature>
<comment type="caution">
    <text evidence="2">The sequence shown here is derived from an EMBL/GenBank/DDBJ whole genome shotgun (WGS) entry which is preliminary data.</text>
</comment>
<sequence>MSSGLDPNWINRLRNYAPSLSEPSQLMDFYNDPDQVDINTQQNPRGALLAPQVTPKSPRSDLGPDPVTNPKSDSDSSQESYRPTSSYRHIQYRKNSENSKCGSSNSTSSTDEDLLIPQPLIPIFAEPLQPLDSDDLLAN</sequence>
<evidence type="ECO:0000313" key="3">
    <source>
        <dbReference type="Proteomes" id="UP000708208"/>
    </source>
</evidence>
<dbReference type="EMBL" id="CAJVCH010557013">
    <property type="protein sequence ID" value="CAG7830671.1"/>
    <property type="molecule type" value="Genomic_DNA"/>
</dbReference>
<feature type="compositionally biased region" description="Low complexity" evidence="1">
    <location>
        <begin position="98"/>
        <end position="109"/>
    </location>
</feature>